<dbReference type="PANTHER" id="PTHR34069">
    <property type="entry name" value="3-OXOACYL-[ACYL-CARRIER-PROTEIN] SYNTHASE 3"/>
    <property type="match status" value="1"/>
</dbReference>
<evidence type="ECO:0000256" key="2">
    <source>
        <dbReference type="ARBA" id="ARBA00023315"/>
    </source>
</evidence>
<dbReference type="InterPro" id="IPR013747">
    <property type="entry name" value="ACP_syn_III_C"/>
</dbReference>
<dbReference type="EMBL" id="JARJBC010000019">
    <property type="protein sequence ID" value="MDF3292663.1"/>
    <property type="molecule type" value="Genomic_DNA"/>
</dbReference>
<keyword evidence="2" id="KW-0012">Acyltransferase</keyword>
<evidence type="ECO:0000256" key="1">
    <source>
        <dbReference type="ARBA" id="ARBA00022679"/>
    </source>
</evidence>
<dbReference type="Proteomes" id="UP001216579">
    <property type="component" value="Unassembled WGS sequence"/>
</dbReference>
<accession>A0ABT5ZS60</accession>
<evidence type="ECO:0000313" key="5">
    <source>
        <dbReference type="Proteomes" id="UP001216579"/>
    </source>
</evidence>
<dbReference type="SUPFAM" id="SSF53901">
    <property type="entry name" value="Thiolase-like"/>
    <property type="match status" value="1"/>
</dbReference>
<dbReference type="RefSeq" id="WP_276095715.1">
    <property type="nucleotide sequence ID" value="NZ_JARJBC010000019.1"/>
</dbReference>
<name>A0ABT5ZS60_9ACTN</name>
<keyword evidence="1" id="KW-0808">Transferase</keyword>
<organism evidence="4 5">
    <name type="scientific">Streptomyces silvisoli</name>
    <dbReference type="NCBI Taxonomy" id="3034235"/>
    <lineage>
        <taxon>Bacteria</taxon>
        <taxon>Bacillati</taxon>
        <taxon>Actinomycetota</taxon>
        <taxon>Actinomycetes</taxon>
        <taxon>Kitasatosporales</taxon>
        <taxon>Streptomycetaceae</taxon>
        <taxon>Streptomyces</taxon>
    </lineage>
</organism>
<dbReference type="PANTHER" id="PTHR34069:SF2">
    <property type="entry name" value="BETA-KETOACYL-[ACYL-CARRIER-PROTEIN] SYNTHASE III"/>
    <property type="match status" value="1"/>
</dbReference>
<dbReference type="InterPro" id="IPR016039">
    <property type="entry name" value="Thiolase-like"/>
</dbReference>
<sequence>MTSLVEISGYLPARSESIADFLQAYGLSDREVKIYKQYYGFSEIRTDPDLGMAGQLIAAGRQLKELIGQERRVRYVLQARTMPVAAPYPLNPLHEACEALGLRNALAFSLNQQACASALMSVELAGRMLAEDGDPDALALVFVGEKTFTTDAHVLGITAVMGEGVAAVLVRAGAGRDRLLGFASRIRGEFHRGSRMTAEDHERWAADYADGLSEVISCALDRAGMRPADIDLILPHHVNRLSWLKVLRALQLNQKDRIFMDNLPVVGHCFGADAFINYCSARDTGRLKPGDRYVMTAVGLGATFSAMVFEH</sequence>
<evidence type="ECO:0000259" key="3">
    <source>
        <dbReference type="Pfam" id="PF08541"/>
    </source>
</evidence>
<gene>
    <name evidence="4" type="ORF">P3G67_26235</name>
</gene>
<reference evidence="4 5" key="1">
    <citation type="submission" date="2023-03" db="EMBL/GenBank/DDBJ databases">
        <title>Draft genome sequence of Streptomyces sp. RB6PN23 isolated from peat swamp forest in Thailand.</title>
        <authorList>
            <person name="Klaysubun C."/>
            <person name="Duangmal K."/>
        </authorList>
    </citation>
    <scope>NUCLEOTIDE SEQUENCE [LARGE SCALE GENOMIC DNA]</scope>
    <source>
        <strain evidence="4 5">RB6PN23</strain>
    </source>
</reference>
<keyword evidence="5" id="KW-1185">Reference proteome</keyword>
<feature type="domain" description="Beta-ketoacyl-[acyl-carrier-protein] synthase III C-terminal" evidence="3">
    <location>
        <begin position="220"/>
        <end position="310"/>
    </location>
</feature>
<dbReference type="Pfam" id="PF08541">
    <property type="entry name" value="ACP_syn_III_C"/>
    <property type="match status" value="1"/>
</dbReference>
<comment type="caution">
    <text evidence="4">The sequence shown here is derived from an EMBL/GenBank/DDBJ whole genome shotgun (WGS) entry which is preliminary data.</text>
</comment>
<proteinExistence type="predicted"/>
<dbReference type="Gene3D" id="3.40.47.10">
    <property type="match status" value="2"/>
</dbReference>
<evidence type="ECO:0000313" key="4">
    <source>
        <dbReference type="EMBL" id="MDF3292663.1"/>
    </source>
</evidence>
<protein>
    <submittedName>
        <fullName evidence="4">3-oxoacyl-[acyl-carrier-protein] synthase III C-terminal domain-containing protein</fullName>
    </submittedName>
</protein>